<dbReference type="SMART" id="SM00369">
    <property type="entry name" value="LRR_TYP"/>
    <property type="match status" value="2"/>
</dbReference>
<dbReference type="EMBL" id="WJQU01000001">
    <property type="protein sequence ID" value="KAJ6649576.1"/>
    <property type="molecule type" value="Genomic_DNA"/>
</dbReference>
<name>A0A9Q0NHC7_9DIPT</name>
<dbReference type="Pfam" id="PF13306">
    <property type="entry name" value="LRR_5"/>
    <property type="match status" value="1"/>
</dbReference>
<dbReference type="PANTHER" id="PTHR24366:SF96">
    <property type="entry name" value="LEUCINE RICH REPEAT CONTAINING 53"/>
    <property type="match status" value="1"/>
</dbReference>
<dbReference type="OrthoDB" id="7779973at2759"/>
<keyword evidence="3" id="KW-0472">Membrane</keyword>
<evidence type="ECO:0000256" key="3">
    <source>
        <dbReference type="SAM" id="Phobius"/>
    </source>
</evidence>
<dbReference type="InterPro" id="IPR032675">
    <property type="entry name" value="LRR_dom_sf"/>
</dbReference>
<keyword evidence="3" id="KW-1133">Transmembrane helix</keyword>
<accession>A0A9Q0NHC7</accession>
<dbReference type="Gene3D" id="3.80.10.10">
    <property type="entry name" value="Ribonuclease Inhibitor"/>
    <property type="match status" value="1"/>
</dbReference>
<reference evidence="4" key="1">
    <citation type="submission" date="2022-07" db="EMBL/GenBank/DDBJ databases">
        <authorList>
            <person name="Trinca V."/>
            <person name="Uliana J.V.C."/>
            <person name="Torres T.T."/>
            <person name="Ward R.J."/>
            <person name="Monesi N."/>
        </authorList>
    </citation>
    <scope>NUCLEOTIDE SEQUENCE</scope>
    <source>
        <strain evidence="4">HSMRA1968</strain>
        <tissue evidence="4">Whole embryos</tissue>
    </source>
</reference>
<comment type="caution">
    <text evidence="4">The sequence shown here is derived from an EMBL/GenBank/DDBJ whole genome shotgun (WGS) entry which is preliminary data.</text>
</comment>
<dbReference type="Proteomes" id="UP001151699">
    <property type="component" value="Chromosome A"/>
</dbReference>
<keyword evidence="2" id="KW-0677">Repeat</keyword>
<keyword evidence="1" id="KW-0433">Leucine-rich repeat</keyword>
<dbReference type="InterPro" id="IPR003591">
    <property type="entry name" value="Leu-rich_rpt_typical-subtyp"/>
</dbReference>
<dbReference type="PANTHER" id="PTHR24366">
    <property type="entry name" value="IG(IMMUNOGLOBULIN) AND LRR(LEUCINE RICH REPEAT) DOMAINS"/>
    <property type="match status" value="1"/>
</dbReference>
<feature type="transmembrane region" description="Helical" evidence="3">
    <location>
        <begin position="397"/>
        <end position="420"/>
    </location>
</feature>
<evidence type="ECO:0000313" key="4">
    <source>
        <dbReference type="EMBL" id="KAJ6649576.1"/>
    </source>
</evidence>
<dbReference type="InterPro" id="IPR026906">
    <property type="entry name" value="LRR_5"/>
</dbReference>
<sequence length="558" mass="63625">MDIQCSSSGYHLQFFLTKGFILSPGWFVCNATITKITIRDVGDILPGAFDDCTFRLVKSLEVKGGSVPILRRGALAGLSNLKSLNFGNNQLCEIEENALEGLFQLEELIIEEQKQFTELRNVTGTITWKYLRMLMLGRNTFGSTIKKPTFQGCSQVQYLNLTNSEIEAIGPRSFEPMEDTLEVLDLSCNRIKTLPYGLLLDLIRPNVRLYLSNNFWDCGCGSKELQGYTINNASLIIDSPLICITPKFEEGNAMENVSMNDCTSTTITLPLDPSTTTAQSPIVLDHLSCFDQNDSHRFEIDLETEYQYFNIIQESPGKVTIEINLPDPSLALVLLNDHDFKANCQFDLKRRMVFDSLHPYANHLFCLIKKSAYTTSPRNCMPFHFTETHFFWSRDKIVITLICSFVLATILGIIIGWVFIRRYKRTSKIKDVMRYSRSKMIYDNYNNRSALQRSKFLLDSKNAGPNLRRSASENSLASYKTYMTPSPVIEMMKRRNGPTLGGGEYTISSYIDRLPYDLIPPPLPPNNGRRERIYETIVDPPFTCTSEVVPYVYLQRKF</sequence>
<protein>
    <submittedName>
        <fullName evidence="4">SLIT and NTRK-like protein 6</fullName>
    </submittedName>
</protein>
<evidence type="ECO:0000313" key="5">
    <source>
        <dbReference type="Proteomes" id="UP001151699"/>
    </source>
</evidence>
<gene>
    <name evidence="4" type="primary">SLITRK6</name>
    <name evidence="4" type="ORF">Bhyg_04814</name>
</gene>
<dbReference type="Pfam" id="PF13855">
    <property type="entry name" value="LRR_8"/>
    <property type="match status" value="1"/>
</dbReference>
<dbReference type="AlphaFoldDB" id="A0A9Q0NHC7"/>
<keyword evidence="3" id="KW-0812">Transmembrane</keyword>
<evidence type="ECO:0000256" key="2">
    <source>
        <dbReference type="ARBA" id="ARBA00022737"/>
    </source>
</evidence>
<proteinExistence type="predicted"/>
<dbReference type="PROSITE" id="PS51450">
    <property type="entry name" value="LRR"/>
    <property type="match status" value="2"/>
</dbReference>
<organism evidence="4 5">
    <name type="scientific">Pseudolycoriella hygida</name>
    <dbReference type="NCBI Taxonomy" id="35572"/>
    <lineage>
        <taxon>Eukaryota</taxon>
        <taxon>Metazoa</taxon>
        <taxon>Ecdysozoa</taxon>
        <taxon>Arthropoda</taxon>
        <taxon>Hexapoda</taxon>
        <taxon>Insecta</taxon>
        <taxon>Pterygota</taxon>
        <taxon>Neoptera</taxon>
        <taxon>Endopterygota</taxon>
        <taxon>Diptera</taxon>
        <taxon>Nematocera</taxon>
        <taxon>Sciaroidea</taxon>
        <taxon>Sciaridae</taxon>
        <taxon>Pseudolycoriella</taxon>
    </lineage>
</organism>
<evidence type="ECO:0000256" key="1">
    <source>
        <dbReference type="ARBA" id="ARBA00022614"/>
    </source>
</evidence>
<dbReference type="InterPro" id="IPR001611">
    <property type="entry name" value="Leu-rich_rpt"/>
</dbReference>
<dbReference type="SUPFAM" id="SSF52058">
    <property type="entry name" value="L domain-like"/>
    <property type="match status" value="1"/>
</dbReference>
<keyword evidence="5" id="KW-1185">Reference proteome</keyword>